<dbReference type="AlphaFoldDB" id="A0A8J8Q0K2"/>
<evidence type="ECO:0008006" key="3">
    <source>
        <dbReference type="Google" id="ProtNLM"/>
    </source>
</evidence>
<evidence type="ECO:0000313" key="1">
    <source>
        <dbReference type="EMBL" id="TYL37097.1"/>
    </source>
</evidence>
<dbReference type="Pfam" id="PF07366">
    <property type="entry name" value="SnoaL"/>
    <property type="match status" value="1"/>
</dbReference>
<organism evidence="1 2">
    <name type="scientific">Natronococcus pandeyae</name>
    <dbReference type="NCBI Taxonomy" id="2055836"/>
    <lineage>
        <taxon>Archaea</taxon>
        <taxon>Methanobacteriati</taxon>
        <taxon>Methanobacteriota</taxon>
        <taxon>Stenosarchaea group</taxon>
        <taxon>Halobacteria</taxon>
        <taxon>Halobacteriales</taxon>
        <taxon>Natrialbaceae</taxon>
        <taxon>Natronococcus</taxon>
    </lineage>
</organism>
<keyword evidence="2" id="KW-1185">Reference proteome</keyword>
<sequence length="110" mass="12467">MDEDMTFSDPLTEVEGLDDYKDLMRGRLSALPDTDAEFHEIVAEDDVVVVHFTYRGTHEGEYKGIEPTGNKVEGTAVMIDRLKDGKIVERTEEFDTLSWFQQLGVNPAEI</sequence>
<evidence type="ECO:0000313" key="2">
    <source>
        <dbReference type="Proteomes" id="UP000766904"/>
    </source>
</evidence>
<gene>
    <name evidence="1" type="ORF">CV102_18960</name>
</gene>
<protein>
    <recommendedName>
        <fullName evidence="3">Ester cyclase</fullName>
    </recommendedName>
</protein>
<dbReference type="SUPFAM" id="SSF54427">
    <property type="entry name" value="NTF2-like"/>
    <property type="match status" value="1"/>
</dbReference>
<dbReference type="InterPro" id="IPR032710">
    <property type="entry name" value="NTF2-like_dom_sf"/>
</dbReference>
<dbReference type="GO" id="GO:0030638">
    <property type="term" value="P:polyketide metabolic process"/>
    <property type="evidence" value="ECO:0007669"/>
    <property type="project" value="InterPro"/>
</dbReference>
<dbReference type="InterPro" id="IPR009959">
    <property type="entry name" value="Cyclase_SnoaL-like"/>
</dbReference>
<dbReference type="PANTHER" id="PTHR38436:SF1">
    <property type="entry name" value="ESTER CYCLASE"/>
    <property type="match status" value="1"/>
</dbReference>
<accession>A0A8J8Q0K2</accession>
<comment type="caution">
    <text evidence="1">The sequence shown here is derived from an EMBL/GenBank/DDBJ whole genome shotgun (WGS) entry which is preliminary data.</text>
</comment>
<dbReference type="EMBL" id="PHNJ01000012">
    <property type="protein sequence ID" value="TYL37097.1"/>
    <property type="molecule type" value="Genomic_DNA"/>
</dbReference>
<reference evidence="1" key="1">
    <citation type="submission" date="2017-11" db="EMBL/GenBank/DDBJ databases">
        <authorList>
            <person name="Kajale S.C."/>
            <person name="Sharma A."/>
        </authorList>
    </citation>
    <scope>NUCLEOTIDE SEQUENCE</scope>
    <source>
        <strain evidence="1">LS1_42</strain>
    </source>
</reference>
<proteinExistence type="predicted"/>
<dbReference type="PANTHER" id="PTHR38436">
    <property type="entry name" value="POLYKETIDE CYCLASE SNOAL-LIKE DOMAIN"/>
    <property type="match status" value="1"/>
</dbReference>
<dbReference type="Gene3D" id="3.10.450.50">
    <property type="match status" value="1"/>
</dbReference>
<name>A0A8J8Q0K2_9EURY</name>
<dbReference type="Proteomes" id="UP000766904">
    <property type="component" value="Unassembled WGS sequence"/>
</dbReference>